<keyword evidence="1" id="KW-0472">Membrane</keyword>
<dbReference type="OrthoDB" id="8675562at2759"/>
<feature type="transmembrane region" description="Helical" evidence="1">
    <location>
        <begin position="26"/>
        <end position="44"/>
    </location>
</feature>
<dbReference type="AlphaFoldDB" id="A0A2C9L6L2"/>
<proteinExistence type="predicted"/>
<name>A0A2C9L6L2_BIOGL</name>
<sequence length="255" mass="29585">MSSQTNQSDSFSLLKKLDFIKTKRQWLALISIIFVSIVVLYPYLINWKESYWTSLSPVEVLHEDIENGFNFTGYQLRNTSDTFARSRWRRVSWEDAVKAFSDQTSDSCNNTCDRSDNASDCFSFTSGDWNKRLVAGDFIVRPFLKDGMYIYEFEKEYLNYPPLEDMKQLPDLKLSKITMFGMNNDTVRCDIGDVINGRVDLVDSYDHPRHRGGDEVRMWLVSKSEKQFRTSGHVTDLNNGSYLLTGHCLWPGNIQ</sequence>
<keyword evidence="1" id="KW-0812">Transmembrane</keyword>
<accession>A0A2C9L6L2</accession>
<evidence type="ECO:0000313" key="2">
    <source>
        <dbReference type="EnsemblMetazoa" id="BGLB027607-PA"/>
    </source>
</evidence>
<dbReference type="VEuPathDB" id="VectorBase:BGLB027607"/>
<dbReference type="KEGG" id="bgt:106078338"/>
<reference evidence="2" key="1">
    <citation type="submission" date="2020-05" db="UniProtKB">
        <authorList>
            <consortium name="EnsemblMetazoa"/>
        </authorList>
    </citation>
    <scope>IDENTIFICATION</scope>
    <source>
        <strain evidence="2">BB02</strain>
    </source>
</reference>
<dbReference type="VEuPathDB" id="VectorBase:BGLAX_047041"/>
<dbReference type="Proteomes" id="UP000076420">
    <property type="component" value="Unassembled WGS sequence"/>
</dbReference>
<evidence type="ECO:0000256" key="1">
    <source>
        <dbReference type="SAM" id="Phobius"/>
    </source>
</evidence>
<keyword evidence="1" id="KW-1133">Transmembrane helix</keyword>
<protein>
    <submittedName>
        <fullName evidence="2">Uncharacterized protein</fullName>
    </submittedName>
</protein>
<gene>
    <name evidence="2" type="primary">106078338</name>
</gene>
<organism evidence="2 3">
    <name type="scientific">Biomphalaria glabrata</name>
    <name type="common">Bloodfluke planorb</name>
    <name type="synonym">Freshwater snail</name>
    <dbReference type="NCBI Taxonomy" id="6526"/>
    <lineage>
        <taxon>Eukaryota</taxon>
        <taxon>Metazoa</taxon>
        <taxon>Spiralia</taxon>
        <taxon>Lophotrochozoa</taxon>
        <taxon>Mollusca</taxon>
        <taxon>Gastropoda</taxon>
        <taxon>Heterobranchia</taxon>
        <taxon>Euthyneura</taxon>
        <taxon>Panpulmonata</taxon>
        <taxon>Hygrophila</taxon>
        <taxon>Lymnaeoidea</taxon>
        <taxon>Planorbidae</taxon>
        <taxon>Biomphalaria</taxon>
    </lineage>
</organism>
<evidence type="ECO:0000313" key="3">
    <source>
        <dbReference type="Proteomes" id="UP000076420"/>
    </source>
</evidence>
<dbReference type="EnsemblMetazoa" id="BGLB027607-RA">
    <property type="protein sequence ID" value="BGLB027607-PA"/>
    <property type="gene ID" value="BGLB027607"/>
</dbReference>